<dbReference type="Gene3D" id="2.60.120.260">
    <property type="entry name" value="Galactose-binding domain-like"/>
    <property type="match status" value="2"/>
</dbReference>
<dbReference type="Gene3D" id="3.20.20.80">
    <property type="entry name" value="Glycosidases"/>
    <property type="match status" value="1"/>
</dbReference>
<keyword evidence="1 2" id="KW-0732">Signal</keyword>
<dbReference type="InterPro" id="IPR008964">
    <property type="entry name" value="Invasin/intimin_cell_adhesion"/>
</dbReference>
<sequence length="1265" mass="137731">MKYSYWKKCALLLLTIPILEQLSAQNVEVDVNVNIKHEVGGVSDFGRDRHITLHAALSESDWAGEEEKMEYLLNDLDVYLGRDNGSSTWKFQYSAEDPDNRSHHDPDSLSSFAGWWLEEYENIIETNGTKQYENRSTGKICGTNPHPTYPTLSYWHMCGSEWGRANGYAWLPQDIETSADWVTQYLDEFFVDDLASEGELMPEYWEVINEPDMLMNTGAFMVTSWEDIWEYHNLVAEGVRNRLGNRAPKIGGMTWGLHDFFADDLHRSRTVGYSDAYYGNTPGDEIAKAYAREQTESAYLNQTGPWTQWDVLWKGFMDNAGDNMDFYSVHMYDWPTYGSSGGATRSGGHVEAMLEMIEWYDVTKNGVNNRKPLVISEYGAVQGAWTYLPHDARYDWESLKPFNAMMMQFLERPDYIEKTMPFTPIKAQWGDVDQNGDGTPEYIYQYKMMRDDDHDGNWEWSDYIKWFELWAEVKGTRVDTKSSDPDIQVDSYIDGRDMYLILNNLEGVAKSINLNMFGNRPTLQNVNTKHLYLQGTSTVKLDDTNASSAPSAVQLAADGTMILKYTYANNVTINQQSVEKKFYGEAVSSNERVDIQSGMNTFYVNDVAVPQDASKAEAMLRITVNLFDAEDDQVGFLSIDELRVNGVAVEAPLDWRGGSQNRSRWFGTLEIPVPVNLLQANNQIDVDFHHSGEVCVVNLSTWEFTTAPGRTIGTDPGPSVAVTGVSVSPTQATLTSVGATQAFTATVAPTNATNKSVNWSSSNSNVATVNANGVVTAVANGTATITATTVDGAKIATSQVTVNTSSQMIAVTGVSVSPTSLSLNVGQSTDLSETVSPANASNKTVSWASSNSNVATVNANGLVSAVGAGNATVTVTTADGNKTATAAVTVSAGTPSGTTIVIEAESFASTGGTYNDGHVPNGVNVAPGLGINYVNAGDWAEYSINVGEAGVYSIVYQISTPMTNAQIQIAIDGNNVSTDNVANNGQWDSYQGLTASNNATLTAGVHTVRITASGTNAWQWNLDKITLTKVGELPSTGGGNPVSLTIQAEDFATTGGTYSGFLTYTVGSVMAINYNQTGDWADYNVNIPETGDYNVEYFMGTTVNGAAVELSVDGVAQRTDAVPSNGNWDAFASVVAGGTIHLSAGSHTIRLKGAGIHGWEWNMDRFILSKGGASARTIASNLTSQQESLALQVYPNPAADQLNLKGLTPGHYQVVLYNLTGGVVMDQQIDFGYNHQVNVASLQSGLYLLRVKGEGVDEKVKVKIQ</sequence>
<dbReference type="CDD" id="cd21510">
    <property type="entry name" value="agarase_cat"/>
    <property type="match status" value="1"/>
</dbReference>
<dbReference type="SMART" id="SM00635">
    <property type="entry name" value="BID_2"/>
    <property type="match status" value="2"/>
</dbReference>
<evidence type="ECO:0000256" key="2">
    <source>
        <dbReference type="SAM" id="SignalP"/>
    </source>
</evidence>
<feature type="domain" description="CBM6" evidence="3">
    <location>
        <begin position="1044"/>
        <end position="1169"/>
    </location>
</feature>
<dbReference type="Pfam" id="PF18040">
    <property type="entry name" value="BPA_C"/>
    <property type="match status" value="1"/>
</dbReference>
<accession>A0ABY6CKF9</accession>
<feature type="domain" description="CBM6" evidence="3">
    <location>
        <begin position="900"/>
        <end position="1028"/>
    </location>
</feature>
<gene>
    <name evidence="4" type="ORF">N6H18_11665</name>
</gene>
<dbReference type="InterPro" id="IPR040527">
    <property type="entry name" value="Beta-sand_Porphyrn"/>
</dbReference>
<dbReference type="SUPFAM" id="SSF51445">
    <property type="entry name" value="(Trans)glycosidases"/>
    <property type="match status" value="1"/>
</dbReference>
<dbReference type="InterPro" id="IPR017853">
    <property type="entry name" value="GH"/>
</dbReference>
<reference evidence="4" key="1">
    <citation type="submission" date="2022-09" db="EMBL/GenBank/DDBJ databases">
        <title>Comparative genomics and taxonomic characterization of three novel marine species of genus Reichenbachiella exhibiting antioxidant and polysaccharide degradation activities.</title>
        <authorList>
            <person name="Muhammad N."/>
            <person name="Lee Y.-J."/>
            <person name="Ko J."/>
            <person name="Kim S.-G."/>
        </authorList>
    </citation>
    <scope>NUCLEOTIDE SEQUENCE</scope>
    <source>
        <strain evidence="4">BKB1-1</strain>
    </source>
</reference>
<dbReference type="EMBL" id="CP106679">
    <property type="protein sequence ID" value="UXP31007.1"/>
    <property type="molecule type" value="Genomic_DNA"/>
</dbReference>
<dbReference type="PROSITE" id="PS51175">
    <property type="entry name" value="CBM6"/>
    <property type="match status" value="2"/>
</dbReference>
<organism evidence="4 5">
    <name type="scientific">Reichenbachiella agarivorans</name>
    <dbReference type="NCBI Taxonomy" id="2979464"/>
    <lineage>
        <taxon>Bacteria</taxon>
        <taxon>Pseudomonadati</taxon>
        <taxon>Bacteroidota</taxon>
        <taxon>Cytophagia</taxon>
        <taxon>Cytophagales</taxon>
        <taxon>Reichenbachiellaceae</taxon>
        <taxon>Reichenbachiella</taxon>
    </lineage>
</organism>
<dbReference type="Pfam" id="PF18206">
    <property type="entry name" value="Porphyrn_cat_1"/>
    <property type="match status" value="1"/>
</dbReference>
<evidence type="ECO:0000259" key="3">
    <source>
        <dbReference type="PROSITE" id="PS51175"/>
    </source>
</evidence>
<evidence type="ECO:0000256" key="1">
    <source>
        <dbReference type="ARBA" id="ARBA00022729"/>
    </source>
</evidence>
<dbReference type="NCBIfam" id="TIGR04183">
    <property type="entry name" value="Por_Secre_tail"/>
    <property type="match status" value="1"/>
</dbReference>
<proteinExistence type="predicted"/>
<dbReference type="Proteomes" id="UP001065174">
    <property type="component" value="Chromosome"/>
</dbReference>
<dbReference type="InterPro" id="IPR005084">
    <property type="entry name" value="CBM6"/>
</dbReference>
<dbReference type="InterPro" id="IPR006584">
    <property type="entry name" value="Cellulose-bd_IV"/>
</dbReference>
<dbReference type="Gene3D" id="2.60.120.1200">
    <property type="match status" value="1"/>
</dbReference>
<dbReference type="Pfam" id="PF02368">
    <property type="entry name" value="Big_2"/>
    <property type="match status" value="2"/>
</dbReference>
<evidence type="ECO:0000313" key="5">
    <source>
        <dbReference type="Proteomes" id="UP001065174"/>
    </source>
</evidence>
<name>A0ABY6CKF9_9BACT</name>
<feature type="chain" id="PRO_5047273043" evidence="2">
    <location>
        <begin position="25"/>
        <end position="1265"/>
    </location>
</feature>
<feature type="signal peptide" evidence="2">
    <location>
        <begin position="1"/>
        <end position="24"/>
    </location>
</feature>
<dbReference type="InterPro" id="IPR008979">
    <property type="entry name" value="Galactose-bd-like_sf"/>
</dbReference>
<dbReference type="SUPFAM" id="SSF49785">
    <property type="entry name" value="Galactose-binding domain-like"/>
    <property type="match status" value="2"/>
</dbReference>
<dbReference type="Pfam" id="PF03422">
    <property type="entry name" value="CBM_6"/>
    <property type="match status" value="2"/>
</dbReference>
<dbReference type="Pfam" id="PF18962">
    <property type="entry name" value="Por_Secre_tail"/>
    <property type="match status" value="1"/>
</dbReference>
<protein>
    <submittedName>
        <fullName evidence="4">Ig-like domain-containing protein</fullName>
    </submittedName>
</protein>
<dbReference type="InterPro" id="IPR026444">
    <property type="entry name" value="Secre_tail"/>
</dbReference>
<dbReference type="RefSeq" id="WP_262308451.1">
    <property type="nucleotide sequence ID" value="NZ_CP106679.1"/>
</dbReference>
<dbReference type="InterPro" id="IPR003343">
    <property type="entry name" value="Big_2"/>
</dbReference>
<dbReference type="SUPFAM" id="SSF49373">
    <property type="entry name" value="Invasin/intimin cell-adhesion fragments"/>
    <property type="match status" value="2"/>
</dbReference>
<keyword evidence="5" id="KW-1185">Reference proteome</keyword>
<dbReference type="Gene3D" id="2.60.40.1080">
    <property type="match status" value="2"/>
</dbReference>
<dbReference type="SMART" id="SM00606">
    <property type="entry name" value="CBD_IV"/>
    <property type="match status" value="2"/>
</dbReference>
<dbReference type="CDD" id="cd04079">
    <property type="entry name" value="CBM6_agarase-like"/>
    <property type="match status" value="2"/>
</dbReference>
<dbReference type="InterPro" id="IPR041224">
    <property type="entry name" value="BPA_C"/>
</dbReference>
<evidence type="ECO:0000313" key="4">
    <source>
        <dbReference type="EMBL" id="UXP31007.1"/>
    </source>
</evidence>